<protein>
    <submittedName>
        <fullName evidence="1">Uncharacterized protein</fullName>
    </submittedName>
</protein>
<evidence type="ECO:0000313" key="1">
    <source>
        <dbReference type="EMBL" id="GAH35100.1"/>
    </source>
</evidence>
<sequence>MIFNEYSICLSAEGDKIKNWFLELSYDKDKKLPFANINYKSIDCNHKGFEYSILLKSGAFIKELDSGLRIIPDNSDIVLDLSTNMY</sequence>
<comment type="caution">
    <text evidence="1">The sequence shown here is derived from an EMBL/GenBank/DDBJ whole genome shotgun (WGS) entry which is preliminary data.</text>
</comment>
<gene>
    <name evidence="1" type="ORF">S03H2_20190</name>
</gene>
<proteinExistence type="predicted"/>
<name>X1FRE6_9ZZZZ</name>
<reference evidence="1" key="1">
    <citation type="journal article" date="2014" name="Front. Microbiol.">
        <title>High frequency of phylogenetically diverse reductive dehalogenase-homologous genes in deep subseafloor sedimentary metagenomes.</title>
        <authorList>
            <person name="Kawai M."/>
            <person name="Futagami T."/>
            <person name="Toyoda A."/>
            <person name="Takaki Y."/>
            <person name="Nishi S."/>
            <person name="Hori S."/>
            <person name="Arai W."/>
            <person name="Tsubouchi T."/>
            <person name="Morono Y."/>
            <person name="Uchiyama I."/>
            <person name="Ito T."/>
            <person name="Fujiyama A."/>
            <person name="Inagaki F."/>
            <person name="Takami H."/>
        </authorList>
    </citation>
    <scope>NUCLEOTIDE SEQUENCE</scope>
    <source>
        <strain evidence="1">Expedition CK06-06</strain>
    </source>
</reference>
<dbReference type="EMBL" id="BARU01010616">
    <property type="protein sequence ID" value="GAH35100.1"/>
    <property type="molecule type" value="Genomic_DNA"/>
</dbReference>
<dbReference type="AlphaFoldDB" id="X1FRE6"/>
<accession>X1FRE6</accession>
<organism evidence="1">
    <name type="scientific">marine sediment metagenome</name>
    <dbReference type="NCBI Taxonomy" id="412755"/>
    <lineage>
        <taxon>unclassified sequences</taxon>
        <taxon>metagenomes</taxon>
        <taxon>ecological metagenomes</taxon>
    </lineage>
</organism>